<name>A0A915HSH3_ROMCU</name>
<accession>A0A915HSH3</accession>
<dbReference type="AlphaFoldDB" id="A0A915HSH3"/>
<keyword evidence="1" id="KW-1185">Reference proteome</keyword>
<reference evidence="2" key="1">
    <citation type="submission" date="2022-11" db="UniProtKB">
        <authorList>
            <consortium name="WormBaseParasite"/>
        </authorList>
    </citation>
    <scope>IDENTIFICATION</scope>
</reference>
<sequence>MLKDHRQCGGTEFGDYNRKWPGSWPTLRG</sequence>
<evidence type="ECO:0000313" key="2">
    <source>
        <dbReference type="WBParaSite" id="nRc.2.0.1.t04476-RA"/>
    </source>
</evidence>
<proteinExistence type="predicted"/>
<evidence type="ECO:0000313" key="1">
    <source>
        <dbReference type="Proteomes" id="UP000887565"/>
    </source>
</evidence>
<dbReference type="WBParaSite" id="nRc.2.0.1.t04476-RA">
    <property type="protein sequence ID" value="nRc.2.0.1.t04476-RA"/>
    <property type="gene ID" value="nRc.2.0.1.g04476"/>
</dbReference>
<protein>
    <submittedName>
        <fullName evidence="2">Uncharacterized protein</fullName>
    </submittedName>
</protein>
<dbReference type="Proteomes" id="UP000887565">
    <property type="component" value="Unplaced"/>
</dbReference>
<organism evidence="1 2">
    <name type="scientific">Romanomermis culicivorax</name>
    <name type="common">Nematode worm</name>
    <dbReference type="NCBI Taxonomy" id="13658"/>
    <lineage>
        <taxon>Eukaryota</taxon>
        <taxon>Metazoa</taxon>
        <taxon>Ecdysozoa</taxon>
        <taxon>Nematoda</taxon>
        <taxon>Enoplea</taxon>
        <taxon>Dorylaimia</taxon>
        <taxon>Mermithida</taxon>
        <taxon>Mermithoidea</taxon>
        <taxon>Mermithidae</taxon>
        <taxon>Romanomermis</taxon>
    </lineage>
</organism>